<evidence type="ECO:0000313" key="6">
    <source>
        <dbReference type="EMBL" id="CAB4899806.1"/>
    </source>
</evidence>
<dbReference type="AlphaFoldDB" id="A0A6J7FX74"/>
<evidence type="ECO:0000313" key="8">
    <source>
        <dbReference type="EMBL" id="CAB5006708.1"/>
    </source>
</evidence>
<name>A0A6J7FX74_9ZZZZ</name>
<dbReference type="EMBL" id="CAFBMI010000042">
    <property type="protein sequence ID" value="CAB4899806.1"/>
    <property type="molecule type" value="Genomic_DNA"/>
</dbReference>
<organism evidence="6">
    <name type="scientific">freshwater metagenome</name>
    <dbReference type="NCBI Taxonomy" id="449393"/>
    <lineage>
        <taxon>unclassified sequences</taxon>
        <taxon>metagenomes</taxon>
        <taxon>ecological metagenomes</taxon>
    </lineage>
</organism>
<dbReference type="EMBL" id="CAEZXT010000006">
    <property type="protein sequence ID" value="CAB4689464.1"/>
    <property type="molecule type" value="Genomic_DNA"/>
</dbReference>
<dbReference type="EMBL" id="CAEZZZ010000001">
    <property type="protein sequence ID" value="CAB4769087.1"/>
    <property type="molecule type" value="Genomic_DNA"/>
</dbReference>
<evidence type="ECO:0000313" key="5">
    <source>
        <dbReference type="EMBL" id="CAB4846996.1"/>
    </source>
</evidence>
<reference evidence="6" key="1">
    <citation type="submission" date="2020-05" db="EMBL/GenBank/DDBJ databases">
        <authorList>
            <person name="Chiriac C."/>
            <person name="Salcher M."/>
            <person name="Ghai R."/>
            <person name="Kavagutti S V."/>
        </authorList>
    </citation>
    <scope>NUCLEOTIDE SEQUENCE</scope>
</reference>
<evidence type="ECO:0000313" key="3">
    <source>
        <dbReference type="EMBL" id="CAB4769087.1"/>
    </source>
</evidence>
<evidence type="ECO:0000313" key="1">
    <source>
        <dbReference type="EMBL" id="CAB4654953.1"/>
    </source>
</evidence>
<evidence type="ECO:0000313" key="4">
    <source>
        <dbReference type="EMBL" id="CAB4798196.1"/>
    </source>
</evidence>
<evidence type="ECO:0000313" key="2">
    <source>
        <dbReference type="EMBL" id="CAB4689464.1"/>
    </source>
</evidence>
<sequence length="53" mass="6333">MIKYTITSGTPTDDEKIALEEALKSHERPETARTFWRSKWGTPRLRKHLHRKK</sequence>
<dbReference type="EMBL" id="CAFBPG010000022">
    <property type="protein sequence ID" value="CAB5006708.1"/>
    <property type="molecule type" value="Genomic_DNA"/>
</dbReference>
<dbReference type="EMBL" id="CAEZWS010000001">
    <property type="protein sequence ID" value="CAB4654953.1"/>
    <property type="molecule type" value="Genomic_DNA"/>
</dbReference>
<dbReference type="EMBL" id="CAFBQZ010000024">
    <property type="protein sequence ID" value="CAB5071681.1"/>
    <property type="molecule type" value="Genomic_DNA"/>
</dbReference>
<proteinExistence type="predicted"/>
<evidence type="ECO:0000313" key="9">
    <source>
        <dbReference type="EMBL" id="CAB5071681.1"/>
    </source>
</evidence>
<accession>A0A6J7FX74</accession>
<dbReference type="EMBL" id="CAFBJH010000001">
    <property type="protein sequence ID" value="CAB4846996.1"/>
    <property type="molecule type" value="Genomic_DNA"/>
</dbReference>
<protein>
    <submittedName>
        <fullName evidence="6">Unannotated protein</fullName>
    </submittedName>
</protein>
<dbReference type="EMBL" id="CAFAAR010000015">
    <property type="protein sequence ID" value="CAB4798196.1"/>
    <property type="molecule type" value="Genomic_DNA"/>
</dbReference>
<evidence type="ECO:0000313" key="7">
    <source>
        <dbReference type="EMBL" id="CAB4969306.1"/>
    </source>
</evidence>
<dbReference type="EMBL" id="CAFBOE010000008">
    <property type="protein sequence ID" value="CAB4969306.1"/>
    <property type="molecule type" value="Genomic_DNA"/>
</dbReference>
<gene>
    <name evidence="1" type="ORF">UFOPK2288_00049</name>
    <name evidence="2" type="ORF">UFOPK2589_00163</name>
    <name evidence="3" type="ORF">UFOPK2931_00052</name>
    <name evidence="4" type="ORF">UFOPK3056_00326</name>
    <name evidence="5" type="ORF">UFOPK3287_00048</name>
    <name evidence="6" type="ORF">UFOPK3558_00624</name>
    <name evidence="7" type="ORF">UFOPK3916_00231</name>
    <name evidence="8" type="ORF">UFOPK4074_00414</name>
    <name evidence="9" type="ORF">UFOPK4372_00477</name>
</gene>